<dbReference type="Pfam" id="PF00005">
    <property type="entry name" value="ABC_tran"/>
    <property type="match status" value="1"/>
</dbReference>
<gene>
    <name evidence="7" type="ORF">AKL21_04055</name>
</gene>
<evidence type="ECO:0000256" key="2">
    <source>
        <dbReference type="ARBA" id="ARBA00022448"/>
    </source>
</evidence>
<evidence type="ECO:0000256" key="1">
    <source>
        <dbReference type="ARBA" id="ARBA00005417"/>
    </source>
</evidence>
<name>A0A267HVV8_9ENTE</name>
<evidence type="ECO:0000259" key="6">
    <source>
        <dbReference type="PROSITE" id="PS50893"/>
    </source>
</evidence>
<keyword evidence="3" id="KW-0547">Nucleotide-binding</keyword>
<dbReference type="InterPro" id="IPR003593">
    <property type="entry name" value="AAA+_ATPase"/>
</dbReference>
<evidence type="ECO:0000313" key="7">
    <source>
        <dbReference type="EMBL" id="PAB01633.1"/>
    </source>
</evidence>
<dbReference type="FunFam" id="3.40.50.300:FF:000425">
    <property type="entry name" value="Probable ABC transporter, ATP-binding subunit"/>
    <property type="match status" value="1"/>
</dbReference>
<dbReference type="InterPro" id="IPR003439">
    <property type="entry name" value="ABC_transporter-like_ATP-bd"/>
</dbReference>
<dbReference type="PANTHER" id="PTHR43117:SF4">
    <property type="entry name" value="OSMOPROTECTANT IMPORT ATP-BINDING PROTEIN OSMV"/>
    <property type="match status" value="1"/>
</dbReference>
<proteinExistence type="inferred from homology"/>
<dbReference type="InterPro" id="IPR027417">
    <property type="entry name" value="P-loop_NTPase"/>
</dbReference>
<dbReference type="SMART" id="SM00382">
    <property type="entry name" value="AAA"/>
    <property type="match status" value="1"/>
</dbReference>
<sequence length="313" mass="34885">MSDLVVFDHVGKKFGASTALEDVSFSIKTGEIFVLVGSSGSGKTTSLKMINALHVPTSGDIYFKDKKIKDYDTQKLRWQIGYVLQQIALFPNMTVLENIEIIPEMLGWSKEKRKQRAFELLKAVELEPEVYANRMPSELSGGEQQRVGILRALAAKPDVILMDEPFSALDPISKEQLQNLVLSLHQDLKNTIVFVTHDMKEAMKLGDRIAVMKEGRLIQCDTPAEIAAHPENDFVAEFFKGADITWQPLQVSLTEVLAAGFYTEDTSSDYPPMDLRMTVGESLPLLAKNNFRVATNKILTASNLLSFLADNQS</sequence>
<dbReference type="EC" id="7.6.2.9" evidence="5"/>
<dbReference type="PROSITE" id="PS00211">
    <property type="entry name" value="ABC_TRANSPORTER_1"/>
    <property type="match status" value="1"/>
</dbReference>
<comment type="similarity">
    <text evidence="1">Belongs to the ABC transporter superfamily.</text>
</comment>
<dbReference type="PANTHER" id="PTHR43117">
    <property type="entry name" value="OSMOPROTECTANT IMPORT ATP-BINDING PROTEIN OSMV"/>
    <property type="match status" value="1"/>
</dbReference>
<reference evidence="7 8" key="1">
    <citation type="submission" date="2015-08" db="EMBL/GenBank/DDBJ databases">
        <title>Enterococcus genome sequence.</title>
        <authorList>
            <person name="Acedo J.Z."/>
            <person name="Vederas J.C."/>
        </authorList>
    </citation>
    <scope>NUCLEOTIDE SEQUENCE [LARGE SCALE GENOMIC DNA]</scope>
    <source>
        <strain evidence="7 8">49</strain>
    </source>
</reference>
<dbReference type="EMBL" id="LHUG01000003">
    <property type="protein sequence ID" value="PAB01633.1"/>
    <property type="molecule type" value="Genomic_DNA"/>
</dbReference>
<dbReference type="Gene3D" id="3.40.50.300">
    <property type="entry name" value="P-loop containing nucleotide triphosphate hydrolases"/>
    <property type="match status" value="1"/>
</dbReference>
<feature type="domain" description="ABC transporter" evidence="6">
    <location>
        <begin position="5"/>
        <end position="239"/>
    </location>
</feature>
<organism evidence="7 8">
    <name type="scientific">Enterococcus canintestini</name>
    <dbReference type="NCBI Taxonomy" id="317010"/>
    <lineage>
        <taxon>Bacteria</taxon>
        <taxon>Bacillati</taxon>
        <taxon>Bacillota</taxon>
        <taxon>Bacilli</taxon>
        <taxon>Lactobacillales</taxon>
        <taxon>Enterococcaceae</taxon>
        <taxon>Enterococcus</taxon>
    </lineage>
</organism>
<keyword evidence="2" id="KW-0813">Transport</keyword>
<evidence type="ECO:0000256" key="3">
    <source>
        <dbReference type="ARBA" id="ARBA00022741"/>
    </source>
</evidence>
<dbReference type="InterPro" id="IPR017871">
    <property type="entry name" value="ABC_transporter-like_CS"/>
</dbReference>
<dbReference type="GO" id="GO:0016887">
    <property type="term" value="F:ATP hydrolysis activity"/>
    <property type="evidence" value="ECO:0007669"/>
    <property type="project" value="InterPro"/>
</dbReference>
<dbReference type="PROSITE" id="PS50893">
    <property type="entry name" value="ABC_TRANSPORTER_2"/>
    <property type="match status" value="1"/>
</dbReference>
<dbReference type="GO" id="GO:0005524">
    <property type="term" value="F:ATP binding"/>
    <property type="evidence" value="ECO:0007669"/>
    <property type="project" value="UniProtKB-KW"/>
</dbReference>
<evidence type="ECO:0000256" key="5">
    <source>
        <dbReference type="ARBA" id="ARBA00066388"/>
    </source>
</evidence>
<protein>
    <recommendedName>
        <fullName evidence="5">ABC-type quaternary amine transporter</fullName>
        <ecNumber evidence="5">7.6.2.9</ecNumber>
    </recommendedName>
</protein>
<comment type="caution">
    <text evidence="7">The sequence shown here is derived from an EMBL/GenBank/DDBJ whole genome shotgun (WGS) entry which is preliminary data.</text>
</comment>
<dbReference type="Proteomes" id="UP000216797">
    <property type="component" value="Unassembled WGS sequence"/>
</dbReference>
<dbReference type="AlphaFoldDB" id="A0A267HVV8"/>
<keyword evidence="4 7" id="KW-0067">ATP-binding</keyword>
<dbReference type="RefSeq" id="WP_095006170.1">
    <property type="nucleotide sequence ID" value="NZ_LHUG01000003.1"/>
</dbReference>
<evidence type="ECO:0000313" key="8">
    <source>
        <dbReference type="Proteomes" id="UP000216797"/>
    </source>
</evidence>
<keyword evidence="8" id="KW-1185">Reference proteome</keyword>
<dbReference type="SUPFAM" id="SSF52540">
    <property type="entry name" value="P-loop containing nucleoside triphosphate hydrolases"/>
    <property type="match status" value="1"/>
</dbReference>
<accession>A0A267HVV8</accession>
<evidence type="ECO:0000256" key="4">
    <source>
        <dbReference type="ARBA" id="ARBA00022840"/>
    </source>
</evidence>
<dbReference type="GO" id="GO:0015418">
    <property type="term" value="F:ABC-type quaternary ammonium compound transporting activity"/>
    <property type="evidence" value="ECO:0007669"/>
    <property type="project" value="UniProtKB-EC"/>
</dbReference>